<evidence type="ECO:0000313" key="3">
    <source>
        <dbReference type="Proteomes" id="UP000001514"/>
    </source>
</evidence>
<feature type="compositionally biased region" description="Low complexity" evidence="1">
    <location>
        <begin position="24"/>
        <end position="39"/>
    </location>
</feature>
<reference evidence="2 3" key="1">
    <citation type="journal article" date="2011" name="Science">
        <title>The Selaginella genome identifies genetic changes associated with the evolution of vascular plants.</title>
        <authorList>
            <person name="Banks J.A."/>
            <person name="Nishiyama T."/>
            <person name="Hasebe M."/>
            <person name="Bowman J.L."/>
            <person name="Gribskov M."/>
            <person name="dePamphilis C."/>
            <person name="Albert V.A."/>
            <person name="Aono N."/>
            <person name="Aoyama T."/>
            <person name="Ambrose B.A."/>
            <person name="Ashton N.W."/>
            <person name="Axtell M.J."/>
            <person name="Barker E."/>
            <person name="Barker M.S."/>
            <person name="Bennetzen J.L."/>
            <person name="Bonawitz N.D."/>
            <person name="Chapple C."/>
            <person name="Cheng C."/>
            <person name="Correa L.G."/>
            <person name="Dacre M."/>
            <person name="DeBarry J."/>
            <person name="Dreyer I."/>
            <person name="Elias M."/>
            <person name="Engstrom E.M."/>
            <person name="Estelle M."/>
            <person name="Feng L."/>
            <person name="Finet C."/>
            <person name="Floyd S.K."/>
            <person name="Frommer W.B."/>
            <person name="Fujita T."/>
            <person name="Gramzow L."/>
            <person name="Gutensohn M."/>
            <person name="Harholt J."/>
            <person name="Hattori M."/>
            <person name="Heyl A."/>
            <person name="Hirai T."/>
            <person name="Hiwatashi Y."/>
            <person name="Ishikawa M."/>
            <person name="Iwata M."/>
            <person name="Karol K.G."/>
            <person name="Koehler B."/>
            <person name="Kolukisaoglu U."/>
            <person name="Kubo M."/>
            <person name="Kurata T."/>
            <person name="Lalonde S."/>
            <person name="Li K."/>
            <person name="Li Y."/>
            <person name="Litt A."/>
            <person name="Lyons E."/>
            <person name="Manning G."/>
            <person name="Maruyama T."/>
            <person name="Michael T.P."/>
            <person name="Mikami K."/>
            <person name="Miyazaki S."/>
            <person name="Morinaga S."/>
            <person name="Murata T."/>
            <person name="Mueller-Roeber B."/>
            <person name="Nelson D.R."/>
            <person name="Obara M."/>
            <person name="Oguri Y."/>
            <person name="Olmstead R.G."/>
            <person name="Onodera N."/>
            <person name="Petersen B.L."/>
            <person name="Pils B."/>
            <person name="Prigge M."/>
            <person name="Rensing S.A."/>
            <person name="Riano-Pachon D.M."/>
            <person name="Roberts A.W."/>
            <person name="Sato Y."/>
            <person name="Scheller H.V."/>
            <person name="Schulz B."/>
            <person name="Schulz C."/>
            <person name="Shakirov E.V."/>
            <person name="Shibagaki N."/>
            <person name="Shinohara N."/>
            <person name="Shippen D.E."/>
            <person name="Soerensen I."/>
            <person name="Sotooka R."/>
            <person name="Sugimoto N."/>
            <person name="Sugita M."/>
            <person name="Sumikawa N."/>
            <person name="Tanurdzic M."/>
            <person name="Theissen G."/>
            <person name="Ulvskov P."/>
            <person name="Wakazuki S."/>
            <person name="Weng J.K."/>
            <person name="Willats W.W."/>
            <person name="Wipf D."/>
            <person name="Wolf P.G."/>
            <person name="Yang L."/>
            <person name="Zimmer A.D."/>
            <person name="Zhu Q."/>
            <person name="Mitros T."/>
            <person name="Hellsten U."/>
            <person name="Loque D."/>
            <person name="Otillar R."/>
            <person name="Salamov A."/>
            <person name="Schmutz J."/>
            <person name="Shapiro H."/>
            <person name="Lindquist E."/>
            <person name="Lucas S."/>
            <person name="Rokhsar D."/>
            <person name="Grigoriev I.V."/>
        </authorList>
    </citation>
    <scope>NUCLEOTIDE SEQUENCE [LARGE SCALE GENOMIC DNA]</scope>
</reference>
<evidence type="ECO:0000256" key="1">
    <source>
        <dbReference type="SAM" id="MobiDB-lite"/>
    </source>
</evidence>
<proteinExistence type="predicted"/>
<dbReference type="Proteomes" id="UP000001514">
    <property type="component" value="Unassembled WGS sequence"/>
</dbReference>
<dbReference type="KEGG" id="smo:SELMODRAFT_410634"/>
<feature type="region of interest" description="Disordered" evidence="1">
    <location>
        <begin position="170"/>
        <end position="190"/>
    </location>
</feature>
<dbReference type="Gramene" id="EFJ29095">
    <property type="protein sequence ID" value="EFJ29095"/>
    <property type="gene ID" value="SELMODRAFT_410634"/>
</dbReference>
<feature type="region of interest" description="Disordered" evidence="1">
    <location>
        <begin position="24"/>
        <end position="44"/>
    </location>
</feature>
<dbReference type="AlphaFoldDB" id="D8RFD2"/>
<evidence type="ECO:0000313" key="2">
    <source>
        <dbReference type="EMBL" id="EFJ29095.1"/>
    </source>
</evidence>
<protein>
    <submittedName>
        <fullName evidence="2">Uncharacterized protein</fullName>
    </submittedName>
</protein>
<gene>
    <name evidence="2" type="ORF">SELMODRAFT_410634</name>
</gene>
<dbReference type="InterPro" id="IPR019736">
    <property type="entry name" value="Synapsin_P_site"/>
</dbReference>
<dbReference type="EMBL" id="GL377578">
    <property type="protein sequence ID" value="EFJ29095.1"/>
    <property type="molecule type" value="Genomic_DNA"/>
</dbReference>
<sequence length="309" mass="35663">MAMILRRRLSDSLLRLRPLSRAFSDSTAPTPGAAAPSDSQQAEARPVQLVPPLPVVPENSFWTTLSPSSRTVFPKDVNEYSIRDFLKCFEGFDVYHDKLARKCKTFKDFLLVRVKVLKKMKMPRNHRKTIIKFTHRKDLHAAFCWTASIPPWKAGKDDRSPPTGLAKCLKRSTNRKHSTPLARDNDNQRARDMLHRLPKATLWPTRQRDTDVPSSQVTDVETRWQRQRIRQILLWKKREGSFREYFSGPGERHGSLIKLVVDASSGREEEEEYLHEKKCWSCRATRDPVVAYLLVVFRDTGGIVLLENA</sequence>
<name>D8RFD2_SELML</name>
<keyword evidence="3" id="KW-1185">Reference proteome</keyword>
<dbReference type="InParanoid" id="D8RFD2"/>
<dbReference type="HOGENOM" id="CLU_901374_0_0_1"/>
<accession>D8RFD2</accession>
<dbReference type="PROSITE" id="PS00415">
    <property type="entry name" value="SYNAPSIN_1"/>
    <property type="match status" value="1"/>
</dbReference>
<organism evidence="3">
    <name type="scientific">Selaginella moellendorffii</name>
    <name type="common">Spikemoss</name>
    <dbReference type="NCBI Taxonomy" id="88036"/>
    <lineage>
        <taxon>Eukaryota</taxon>
        <taxon>Viridiplantae</taxon>
        <taxon>Streptophyta</taxon>
        <taxon>Embryophyta</taxon>
        <taxon>Tracheophyta</taxon>
        <taxon>Lycopodiopsida</taxon>
        <taxon>Selaginellales</taxon>
        <taxon>Selaginellaceae</taxon>
        <taxon>Selaginella</taxon>
    </lineage>
</organism>